<accession>A0A0C3G854</accession>
<protein>
    <submittedName>
        <fullName evidence="2">Uncharacterized protein</fullName>
    </submittedName>
</protein>
<evidence type="ECO:0000313" key="3">
    <source>
        <dbReference type="Proteomes" id="UP000054166"/>
    </source>
</evidence>
<dbReference type="Proteomes" id="UP000054166">
    <property type="component" value="Unassembled WGS sequence"/>
</dbReference>
<feature type="region of interest" description="Disordered" evidence="1">
    <location>
        <begin position="27"/>
        <end position="47"/>
    </location>
</feature>
<evidence type="ECO:0000256" key="1">
    <source>
        <dbReference type="SAM" id="MobiDB-lite"/>
    </source>
</evidence>
<gene>
    <name evidence="2" type="ORF">PILCRDRAFT_4713</name>
</gene>
<evidence type="ECO:0000313" key="2">
    <source>
        <dbReference type="EMBL" id="KIM86836.1"/>
    </source>
</evidence>
<dbReference type="AlphaFoldDB" id="A0A0C3G854"/>
<feature type="compositionally biased region" description="Pro residues" evidence="1">
    <location>
        <begin position="32"/>
        <end position="43"/>
    </location>
</feature>
<dbReference type="InParanoid" id="A0A0C3G854"/>
<dbReference type="HOGENOM" id="CLU_2528254_0_0_1"/>
<name>A0A0C3G854_PILCF</name>
<organism evidence="2 3">
    <name type="scientific">Piloderma croceum (strain F 1598)</name>
    <dbReference type="NCBI Taxonomy" id="765440"/>
    <lineage>
        <taxon>Eukaryota</taxon>
        <taxon>Fungi</taxon>
        <taxon>Dikarya</taxon>
        <taxon>Basidiomycota</taxon>
        <taxon>Agaricomycotina</taxon>
        <taxon>Agaricomycetes</taxon>
        <taxon>Agaricomycetidae</taxon>
        <taxon>Atheliales</taxon>
        <taxon>Atheliaceae</taxon>
        <taxon>Piloderma</taxon>
    </lineage>
</organism>
<keyword evidence="3" id="KW-1185">Reference proteome</keyword>
<reference evidence="2 3" key="1">
    <citation type="submission" date="2014-04" db="EMBL/GenBank/DDBJ databases">
        <authorList>
            <consortium name="DOE Joint Genome Institute"/>
            <person name="Kuo A."/>
            <person name="Tarkka M."/>
            <person name="Buscot F."/>
            <person name="Kohler A."/>
            <person name="Nagy L.G."/>
            <person name="Floudas D."/>
            <person name="Copeland A."/>
            <person name="Barry K.W."/>
            <person name="Cichocki N."/>
            <person name="Veneault-Fourrey C."/>
            <person name="LaButti K."/>
            <person name="Lindquist E.A."/>
            <person name="Lipzen A."/>
            <person name="Lundell T."/>
            <person name="Morin E."/>
            <person name="Murat C."/>
            <person name="Sun H."/>
            <person name="Tunlid A."/>
            <person name="Henrissat B."/>
            <person name="Grigoriev I.V."/>
            <person name="Hibbett D.S."/>
            <person name="Martin F."/>
            <person name="Nordberg H.P."/>
            <person name="Cantor M.N."/>
            <person name="Hua S.X."/>
        </authorList>
    </citation>
    <scope>NUCLEOTIDE SEQUENCE [LARGE SCALE GENOMIC DNA]</scope>
    <source>
        <strain evidence="2 3">F 1598</strain>
    </source>
</reference>
<proteinExistence type="predicted"/>
<dbReference type="EMBL" id="KN832981">
    <property type="protein sequence ID" value="KIM86836.1"/>
    <property type="molecule type" value="Genomic_DNA"/>
</dbReference>
<sequence length="84" mass="9207">MLSRHPMLIFITYLAWRRSCFDVLGRASSPEPTEPSPSKPKPSPALTRACSGLGPGFRFRKPKPGAQAWASTPCGLVRDPQLEV</sequence>
<reference evidence="3" key="2">
    <citation type="submission" date="2015-01" db="EMBL/GenBank/DDBJ databases">
        <title>Evolutionary Origins and Diversification of the Mycorrhizal Mutualists.</title>
        <authorList>
            <consortium name="DOE Joint Genome Institute"/>
            <consortium name="Mycorrhizal Genomics Consortium"/>
            <person name="Kohler A."/>
            <person name="Kuo A."/>
            <person name="Nagy L.G."/>
            <person name="Floudas D."/>
            <person name="Copeland A."/>
            <person name="Barry K.W."/>
            <person name="Cichocki N."/>
            <person name="Veneault-Fourrey C."/>
            <person name="LaButti K."/>
            <person name="Lindquist E.A."/>
            <person name="Lipzen A."/>
            <person name="Lundell T."/>
            <person name="Morin E."/>
            <person name="Murat C."/>
            <person name="Riley R."/>
            <person name="Ohm R."/>
            <person name="Sun H."/>
            <person name="Tunlid A."/>
            <person name="Henrissat B."/>
            <person name="Grigoriev I.V."/>
            <person name="Hibbett D.S."/>
            <person name="Martin F."/>
        </authorList>
    </citation>
    <scope>NUCLEOTIDE SEQUENCE [LARGE SCALE GENOMIC DNA]</scope>
    <source>
        <strain evidence="3">F 1598</strain>
    </source>
</reference>